<evidence type="ECO:0000313" key="3">
    <source>
        <dbReference type="Proteomes" id="UP000183832"/>
    </source>
</evidence>
<feature type="transmembrane region" description="Helical" evidence="1">
    <location>
        <begin position="39"/>
        <end position="57"/>
    </location>
</feature>
<sequence>MTCNERSFGHEMKRLTNEKIKIMAWLAKTKQLKTTWRALLIYLIVGQFHLSMTFASAQKCLKGR</sequence>
<evidence type="ECO:0000313" key="2">
    <source>
        <dbReference type="EMBL" id="CRL06376.1"/>
    </source>
</evidence>
<proteinExistence type="predicted"/>
<accession>A0A1J1J217</accession>
<reference evidence="2 3" key="1">
    <citation type="submission" date="2015-04" db="EMBL/GenBank/DDBJ databases">
        <authorList>
            <person name="Syromyatnikov M.Y."/>
            <person name="Popov V.N."/>
        </authorList>
    </citation>
    <scope>NUCLEOTIDE SEQUENCE [LARGE SCALE GENOMIC DNA]</scope>
</reference>
<keyword evidence="1" id="KW-0812">Transmembrane</keyword>
<dbReference type="Proteomes" id="UP000183832">
    <property type="component" value="Unassembled WGS sequence"/>
</dbReference>
<keyword evidence="3" id="KW-1185">Reference proteome</keyword>
<organism evidence="2 3">
    <name type="scientific">Clunio marinus</name>
    <dbReference type="NCBI Taxonomy" id="568069"/>
    <lineage>
        <taxon>Eukaryota</taxon>
        <taxon>Metazoa</taxon>
        <taxon>Ecdysozoa</taxon>
        <taxon>Arthropoda</taxon>
        <taxon>Hexapoda</taxon>
        <taxon>Insecta</taxon>
        <taxon>Pterygota</taxon>
        <taxon>Neoptera</taxon>
        <taxon>Endopterygota</taxon>
        <taxon>Diptera</taxon>
        <taxon>Nematocera</taxon>
        <taxon>Chironomoidea</taxon>
        <taxon>Chironomidae</taxon>
        <taxon>Clunio</taxon>
    </lineage>
</organism>
<keyword evidence="1" id="KW-1133">Transmembrane helix</keyword>
<dbReference type="AlphaFoldDB" id="A0A1J1J217"/>
<dbReference type="EMBL" id="CVRI01000066">
    <property type="protein sequence ID" value="CRL06376.1"/>
    <property type="molecule type" value="Genomic_DNA"/>
</dbReference>
<keyword evidence="1" id="KW-0472">Membrane</keyword>
<gene>
    <name evidence="2" type="ORF">CLUMA_CG019270</name>
</gene>
<name>A0A1J1J217_9DIPT</name>
<protein>
    <submittedName>
        <fullName evidence="2">CLUMA_CG019270, isoform A</fullName>
    </submittedName>
</protein>
<evidence type="ECO:0000256" key="1">
    <source>
        <dbReference type="SAM" id="Phobius"/>
    </source>
</evidence>